<accession>A0ABW2HL03</accession>
<reference evidence="2" key="1">
    <citation type="journal article" date="2019" name="Int. J. Syst. Evol. Microbiol.">
        <title>The Global Catalogue of Microorganisms (GCM) 10K type strain sequencing project: providing services to taxonomists for standard genome sequencing and annotation.</title>
        <authorList>
            <consortium name="The Broad Institute Genomics Platform"/>
            <consortium name="The Broad Institute Genome Sequencing Center for Infectious Disease"/>
            <person name="Wu L."/>
            <person name="Ma J."/>
        </authorList>
    </citation>
    <scope>NUCLEOTIDE SEQUENCE [LARGE SCALE GENOMIC DNA]</scope>
    <source>
        <strain evidence="2">XZYJT-10</strain>
    </source>
</reference>
<sequence>MTEISLRQQLRAALPAAMKSRDRAATAALRATLAAIDNAEAVAPAAEAPGTSLAIEHIAVGVGATEVARRALTEVEVEDIVRAEVVERETAADEYEQSGYADRAEQLRNEARALAAHLADAGKGPQ</sequence>
<keyword evidence="2" id="KW-1185">Reference proteome</keyword>
<dbReference type="InterPro" id="IPR042184">
    <property type="entry name" value="YqeY/Aim41_N"/>
</dbReference>
<protein>
    <submittedName>
        <fullName evidence="1">Uncharacterized protein</fullName>
    </submittedName>
</protein>
<dbReference type="InterPro" id="IPR019004">
    <property type="entry name" value="YqeY/Aim41"/>
</dbReference>
<dbReference type="PANTHER" id="PTHR28055:SF1">
    <property type="entry name" value="ALTERED INHERITANCE OF MITOCHONDRIA PROTEIN 41, MITOCHONDRIAL"/>
    <property type="match status" value="1"/>
</dbReference>
<comment type="caution">
    <text evidence="1">The sequence shown here is derived from an EMBL/GenBank/DDBJ whole genome shotgun (WGS) entry which is preliminary data.</text>
</comment>
<evidence type="ECO:0000313" key="1">
    <source>
        <dbReference type="EMBL" id="MFC7273516.1"/>
    </source>
</evidence>
<evidence type="ECO:0000313" key="2">
    <source>
        <dbReference type="Proteomes" id="UP001596548"/>
    </source>
</evidence>
<dbReference type="EMBL" id="JBHTBJ010000003">
    <property type="protein sequence ID" value="MFC7273516.1"/>
    <property type="molecule type" value="Genomic_DNA"/>
</dbReference>
<dbReference type="Gene3D" id="1.10.1510.10">
    <property type="entry name" value="Uncharacterised protein YqeY/AIM41 PF09424, N-terminal domain"/>
    <property type="match status" value="1"/>
</dbReference>
<dbReference type="PANTHER" id="PTHR28055">
    <property type="entry name" value="ALTERED INHERITANCE OF MITOCHONDRIA PROTEIN 41, MITOCHONDRIAL"/>
    <property type="match status" value="1"/>
</dbReference>
<proteinExistence type="predicted"/>
<gene>
    <name evidence="1" type="ORF">ACFQS1_05960</name>
</gene>
<dbReference type="Proteomes" id="UP001596548">
    <property type="component" value="Unassembled WGS sequence"/>
</dbReference>
<dbReference type="RefSeq" id="WP_378965082.1">
    <property type="nucleotide sequence ID" value="NZ_JBHTBJ010000003.1"/>
</dbReference>
<organism evidence="1 2">
    <name type="scientific">Paractinoplanes rhizophilus</name>
    <dbReference type="NCBI Taxonomy" id="1416877"/>
    <lineage>
        <taxon>Bacteria</taxon>
        <taxon>Bacillati</taxon>
        <taxon>Actinomycetota</taxon>
        <taxon>Actinomycetes</taxon>
        <taxon>Micromonosporales</taxon>
        <taxon>Micromonosporaceae</taxon>
        <taxon>Paractinoplanes</taxon>
    </lineage>
</organism>
<name>A0ABW2HL03_9ACTN</name>